<accession>A0A5F8HDB8</accession>
<keyword evidence="6" id="KW-0539">Nucleus</keyword>
<dbReference type="InterPro" id="IPR026532">
    <property type="entry name" value="BRX1"/>
</dbReference>
<evidence type="ECO:0000313" key="10">
    <source>
        <dbReference type="Ensembl" id="ENSMODP00000058054.1"/>
    </source>
</evidence>
<sequence length="338" mass="39190">MVAIKRKRHGGGGPEAKKPKGKGKETRAPAKPLPVAPGKAEGEEEYRIPGPVTKGKWKNKERVLIFSSRGINFRTRHLMQDLRTLMPHSKADNKMDRKDKLFVINEVCEIKNCNKCIYFEAKKKQDLYMWLSNSPQGPSAKFLVQNIHTLAELKMTGNCLRGSRPLLSFDPIFCTPQYHPKSQPFVDHVFTFTIMDNRIWFRNYQIIEEDAALVEIGPRFVLNLIKIFQGSFGGPTLYENPHYQSPNMHRRIVRMTTAAKYRERQQVKDVQRLKKKEDKTIIPEDPTDDVFKTPAEEKPVEILFVKPEPKVSLKTKKKKIHKRQRKMKQKALKTKKAE</sequence>
<comment type="subcellular location">
    <subcellularLocation>
        <location evidence="2">Nucleus</location>
        <location evidence="2">Nucleolus</location>
    </subcellularLocation>
</comment>
<name>A0A5F8HDB8_MONDO</name>
<keyword evidence="5" id="KW-0690">Ribosome biogenesis</keyword>
<dbReference type="GO" id="GO:0005730">
    <property type="term" value="C:nucleolus"/>
    <property type="evidence" value="ECO:0007669"/>
    <property type="project" value="UniProtKB-SubCell"/>
</dbReference>
<organism evidence="10 11">
    <name type="scientific">Monodelphis domestica</name>
    <name type="common">Gray short-tailed opossum</name>
    <dbReference type="NCBI Taxonomy" id="13616"/>
    <lineage>
        <taxon>Eukaryota</taxon>
        <taxon>Metazoa</taxon>
        <taxon>Chordata</taxon>
        <taxon>Craniata</taxon>
        <taxon>Vertebrata</taxon>
        <taxon>Euteleostomi</taxon>
        <taxon>Mammalia</taxon>
        <taxon>Metatheria</taxon>
        <taxon>Didelphimorphia</taxon>
        <taxon>Didelphidae</taxon>
        <taxon>Monodelphis</taxon>
    </lineage>
</organism>
<dbReference type="InterPro" id="IPR007109">
    <property type="entry name" value="Brix"/>
</dbReference>
<evidence type="ECO:0000256" key="6">
    <source>
        <dbReference type="ARBA" id="ARBA00023242"/>
    </source>
</evidence>
<reference evidence="10" key="2">
    <citation type="submission" date="2025-08" db="UniProtKB">
        <authorList>
            <consortium name="Ensembl"/>
        </authorList>
    </citation>
    <scope>IDENTIFICATION</scope>
</reference>
<dbReference type="SMART" id="SM00879">
    <property type="entry name" value="Brix"/>
    <property type="match status" value="1"/>
</dbReference>
<feature type="compositionally biased region" description="Basic residues" evidence="8">
    <location>
        <begin position="1"/>
        <end position="10"/>
    </location>
</feature>
<reference evidence="10 11" key="1">
    <citation type="journal article" date="2007" name="Nature">
        <title>Genome of the marsupial Monodelphis domestica reveals innovation in non-coding sequences.</title>
        <authorList>
            <person name="Mikkelsen T.S."/>
            <person name="Wakefield M.J."/>
            <person name="Aken B."/>
            <person name="Amemiya C.T."/>
            <person name="Chang J.L."/>
            <person name="Duke S."/>
            <person name="Garber M."/>
            <person name="Gentles A.J."/>
            <person name="Goodstadt L."/>
            <person name="Heger A."/>
            <person name="Jurka J."/>
            <person name="Kamal M."/>
            <person name="Mauceli E."/>
            <person name="Searle S.M."/>
            <person name="Sharpe T."/>
            <person name="Baker M.L."/>
            <person name="Batzer M.A."/>
            <person name="Benos P.V."/>
            <person name="Belov K."/>
            <person name="Clamp M."/>
            <person name="Cook A."/>
            <person name="Cuff J."/>
            <person name="Das R."/>
            <person name="Davidow L."/>
            <person name="Deakin J.E."/>
            <person name="Fazzari M.J."/>
            <person name="Glass J.L."/>
            <person name="Grabherr M."/>
            <person name="Greally J.M."/>
            <person name="Gu W."/>
            <person name="Hore T.A."/>
            <person name="Huttley G.A."/>
            <person name="Kleber M."/>
            <person name="Jirtle R.L."/>
            <person name="Koina E."/>
            <person name="Lee J.T."/>
            <person name="Mahony S."/>
            <person name="Marra M.A."/>
            <person name="Miller R.D."/>
            <person name="Nicholls R.D."/>
            <person name="Oda M."/>
            <person name="Papenfuss A.T."/>
            <person name="Parra Z.E."/>
            <person name="Pollock D.D."/>
            <person name="Ray D.A."/>
            <person name="Schein J.E."/>
            <person name="Speed T.P."/>
            <person name="Thompson K."/>
            <person name="VandeBerg J.L."/>
            <person name="Wade C.M."/>
            <person name="Walker J.A."/>
            <person name="Waters P.D."/>
            <person name="Webber C."/>
            <person name="Weidman J.R."/>
            <person name="Xie X."/>
            <person name="Zody M.C."/>
            <person name="Baldwin J."/>
            <person name="Abdouelleil A."/>
            <person name="Abdulkadir J."/>
            <person name="Abebe A."/>
            <person name="Abera B."/>
            <person name="Abreu J."/>
            <person name="Acer S.C."/>
            <person name="Aftuck L."/>
            <person name="Alexander A."/>
            <person name="An P."/>
            <person name="Anderson E."/>
            <person name="Anderson S."/>
            <person name="Arachi H."/>
            <person name="Azer M."/>
            <person name="Bachantsang P."/>
            <person name="Barry A."/>
            <person name="Bayul T."/>
            <person name="Berlin A."/>
            <person name="Bessette D."/>
            <person name="Bloom T."/>
            <person name="Bloom T."/>
            <person name="Boguslavskiy L."/>
            <person name="Bonnet C."/>
            <person name="Boukhgalter B."/>
            <person name="Bourzgui I."/>
            <person name="Brown A."/>
            <person name="Cahill P."/>
            <person name="Channer S."/>
            <person name="Cheshatsang Y."/>
            <person name="Chuda L."/>
            <person name="Citroen M."/>
            <person name="Collymore A."/>
            <person name="Cooke P."/>
            <person name="Costello M."/>
            <person name="D'Aco K."/>
            <person name="Daza R."/>
            <person name="De Haan G."/>
            <person name="DeGray S."/>
            <person name="DeMaso C."/>
            <person name="Dhargay N."/>
            <person name="Dooley K."/>
            <person name="Dooley E."/>
            <person name="Doricent M."/>
            <person name="Dorje P."/>
            <person name="Dorjee K."/>
            <person name="Dupes A."/>
            <person name="Elong R."/>
            <person name="Falk J."/>
            <person name="Farina A."/>
            <person name="Faro S."/>
            <person name="Ferguson D."/>
            <person name="Fisher S."/>
            <person name="Foley C.D."/>
            <person name="Franke A."/>
            <person name="Friedrich D."/>
            <person name="Gadbois L."/>
            <person name="Gearin G."/>
            <person name="Gearin C.R."/>
            <person name="Giannoukos G."/>
            <person name="Goode T."/>
            <person name="Graham J."/>
            <person name="Grandbois E."/>
            <person name="Grewal S."/>
            <person name="Gyaltsen K."/>
            <person name="Hafez N."/>
            <person name="Hagos B."/>
            <person name="Hall J."/>
            <person name="Henson C."/>
            <person name="Hollinger A."/>
            <person name="Honan T."/>
            <person name="Huard M.D."/>
            <person name="Hughes L."/>
            <person name="Hurhula B."/>
            <person name="Husby M.E."/>
            <person name="Kamat A."/>
            <person name="Kanga B."/>
            <person name="Kashin S."/>
            <person name="Khazanovich D."/>
            <person name="Kisner P."/>
            <person name="Lance K."/>
            <person name="Lara M."/>
            <person name="Lee W."/>
            <person name="Lennon N."/>
            <person name="Letendre F."/>
            <person name="LeVine R."/>
            <person name="Lipovsky A."/>
            <person name="Liu X."/>
            <person name="Liu J."/>
            <person name="Liu S."/>
            <person name="Lokyitsang T."/>
            <person name="Lokyitsang Y."/>
            <person name="Lubonja R."/>
            <person name="Lui A."/>
            <person name="MacDonald P."/>
            <person name="Magnisalis V."/>
            <person name="Maru K."/>
            <person name="Matthews C."/>
            <person name="McCusker W."/>
            <person name="McDonough S."/>
            <person name="Mehta T."/>
            <person name="Meldrim J."/>
            <person name="Meneus L."/>
            <person name="Mihai O."/>
            <person name="Mihalev A."/>
            <person name="Mihova T."/>
            <person name="Mittelman R."/>
            <person name="Mlenga V."/>
            <person name="Montmayeur A."/>
            <person name="Mulrain L."/>
            <person name="Navidi A."/>
            <person name="Naylor J."/>
            <person name="Negash T."/>
            <person name="Nguyen T."/>
            <person name="Nguyen N."/>
            <person name="Nicol R."/>
            <person name="Norbu C."/>
            <person name="Norbu N."/>
            <person name="Novod N."/>
            <person name="O'Neill B."/>
            <person name="Osman S."/>
            <person name="Markiewicz E."/>
            <person name="Oyono O.L."/>
            <person name="Patti C."/>
            <person name="Phunkhang P."/>
            <person name="Pierre F."/>
            <person name="Priest M."/>
            <person name="Raghuraman S."/>
            <person name="Rege F."/>
            <person name="Reyes R."/>
            <person name="Rise C."/>
            <person name="Rogov P."/>
            <person name="Ross K."/>
            <person name="Ryan E."/>
            <person name="Settipalli S."/>
            <person name="Shea T."/>
            <person name="Sherpa N."/>
            <person name="Shi L."/>
            <person name="Shih D."/>
            <person name="Sparrow T."/>
            <person name="Spaulding J."/>
            <person name="Stalker J."/>
            <person name="Stange-Thomann N."/>
            <person name="Stavropoulos S."/>
            <person name="Stone C."/>
            <person name="Strader C."/>
            <person name="Tesfaye S."/>
            <person name="Thomson T."/>
            <person name="Thoulutsang Y."/>
            <person name="Thoulutsang D."/>
            <person name="Topham K."/>
            <person name="Topping I."/>
            <person name="Tsamla T."/>
            <person name="Vassiliev H."/>
            <person name="Vo A."/>
            <person name="Wangchuk T."/>
            <person name="Wangdi T."/>
            <person name="Weiand M."/>
            <person name="Wilkinson J."/>
            <person name="Wilson A."/>
            <person name="Yadav S."/>
            <person name="Young G."/>
            <person name="Yu Q."/>
            <person name="Zembek L."/>
            <person name="Zhong D."/>
            <person name="Zimmer A."/>
            <person name="Zwirko Z."/>
            <person name="Jaffe D.B."/>
            <person name="Alvarez P."/>
            <person name="Brockman W."/>
            <person name="Butler J."/>
            <person name="Chin C."/>
            <person name="Gnerre S."/>
            <person name="MacCallum I."/>
            <person name="Graves J.A."/>
            <person name="Ponting C.P."/>
            <person name="Breen M."/>
            <person name="Samollow P.B."/>
            <person name="Lander E.S."/>
            <person name="Lindblad-Toh K."/>
        </authorList>
    </citation>
    <scope>NUCLEOTIDE SEQUENCE [LARGE SCALE GENOMIC DNA]</scope>
</reference>
<proteinExistence type="inferred from homology"/>
<evidence type="ECO:0000313" key="11">
    <source>
        <dbReference type="Proteomes" id="UP000002280"/>
    </source>
</evidence>
<comment type="similarity">
    <text evidence="3">Belongs to the BRX1 family.</text>
</comment>
<evidence type="ECO:0000256" key="5">
    <source>
        <dbReference type="ARBA" id="ARBA00022517"/>
    </source>
</evidence>
<evidence type="ECO:0000256" key="3">
    <source>
        <dbReference type="ARBA" id="ARBA00006369"/>
    </source>
</evidence>
<evidence type="ECO:0000259" key="9">
    <source>
        <dbReference type="PROSITE" id="PS50833"/>
    </source>
</evidence>
<dbReference type="SUPFAM" id="SSF52954">
    <property type="entry name" value="Class II aaRS ABD-related"/>
    <property type="match status" value="1"/>
</dbReference>
<feature type="domain" description="Brix" evidence="9">
    <location>
        <begin position="61"/>
        <end position="233"/>
    </location>
</feature>
<protein>
    <recommendedName>
        <fullName evidence="4">Ribosome biogenesis protein BRX1 homolog</fullName>
    </recommendedName>
    <alternativeName>
        <fullName evidence="7">Brix domain-containing protein 2</fullName>
    </alternativeName>
</protein>
<dbReference type="Proteomes" id="UP000002280">
    <property type="component" value="Chromosome 3"/>
</dbReference>
<dbReference type="GeneTree" id="ENSGT00390000014467"/>
<dbReference type="GO" id="GO:0019843">
    <property type="term" value="F:rRNA binding"/>
    <property type="evidence" value="ECO:0007669"/>
    <property type="project" value="InterPro"/>
</dbReference>
<evidence type="ECO:0000256" key="7">
    <source>
        <dbReference type="ARBA" id="ARBA00033181"/>
    </source>
</evidence>
<comment type="function">
    <text evidence="1">Required for biogenesis of the 60S ribosomal subunit.</text>
</comment>
<evidence type="ECO:0000256" key="8">
    <source>
        <dbReference type="SAM" id="MobiDB-lite"/>
    </source>
</evidence>
<dbReference type="AlphaFoldDB" id="A0A5F8HDB8"/>
<dbReference type="Pfam" id="PF04427">
    <property type="entry name" value="Brix"/>
    <property type="match status" value="1"/>
</dbReference>
<dbReference type="PANTHER" id="PTHR13634:SF0">
    <property type="entry name" value="RIBOSOME BIOGENESIS PROTEIN BRX1 HOMOLOG"/>
    <property type="match status" value="1"/>
</dbReference>
<dbReference type="GO" id="GO:0006364">
    <property type="term" value="P:rRNA processing"/>
    <property type="evidence" value="ECO:0007669"/>
    <property type="project" value="InterPro"/>
</dbReference>
<dbReference type="PROSITE" id="PS50833">
    <property type="entry name" value="BRIX"/>
    <property type="match status" value="1"/>
</dbReference>
<evidence type="ECO:0000256" key="4">
    <source>
        <dbReference type="ARBA" id="ARBA00020522"/>
    </source>
</evidence>
<reference evidence="10" key="3">
    <citation type="submission" date="2025-09" db="UniProtKB">
        <authorList>
            <consortium name="Ensembl"/>
        </authorList>
    </citation>
    <scope>IDENTIFICATION</scope>
</reference>
<gene>
    <name evidence="10" type="primary">BRIX1</name>
</gene>
<feature type="region of interest" description="Disordered" evidence="8">
    <location>
        <begin position="1"/>
        <end position="46"/>
    </location>
</feature>
<feature type="region of interest" description="Disordered" evidence="8">
    <location>
        <begin position="313"/>
        <end position="338"/>
    </location>
</feature>
<evidence type="ECO:0000256" key="2">
    <source>
        <dbReference type="ARBA" id="ARBA00004604"/>
    </source>
</evidence>
<dbReference type="Ensembl" id="ENSMODT00000079584.1">
    <property type="protein sequence ID" value="ENSMODP00000058054.1"/>
    <property type="gene ID" value="ENSMODG00000020386.4"/>
</dbReference>
<keyword evidence="11" id="KW-1185">Reference proteome</keyword>
<dbReference type="PANTHER" id="PTHR13634">
    <property type="entry name" value="RIBOSOME BIOGENESIS PROTEIN BRIX"/>
    <property type="match status" value="1"/>
</dbReference>
<evidence type="ECO:0000256" key="1">
    <source>
        <dbReference type="ARBA" id="ARBA00003439"/>
    </source>
</evidence>
<dbReference type="Bgee" id="ENSMODG00000020386">
    <property type="expression patterns" value="Expressed in forelimb bud and 21 other cell types or tissues"/>
</dbReference>
<dbReference type="FunFam" id="3.40.50.10480:FF:000003">
    <property type="entry name" value="Ribosome biogenesis protein BRX1"/>
    <property type="match status" value="1"/>
</dbReference>
<feature type="compositionally biased region" description="Basic and acidic residues" evidence="8">
    <location>
        <begin position="15"/>
        <end position="28"/>
    </location>
</feature>